<feature type="compositionally biased region" description="Low complexity" evidence="1">
    <location>
        <begin position="41"/>
        <end position="52"/>
    </location>
</feature>
<feature type="compositionally biased region" description="Polar residues" evidence="1">
    <location>
        <begin position="198"/>
        <end position="207"/>
    </location>
</feature>
<dbReference type="PANTHER" id="PTHR31972:SF12">
    <property type="entry name" value="OS01G0909400 PROTEIN"/>
    <property type="match status" value="1"/>
</dbReference>
<feature type="compositionally biased region" description="Basic residues" evidence="1">
    <location>
        <begin position="182"/>
        <end position="193"/>
    </location>
</feature>
<dbReference type="EnsemblPlants" id="OMERI05G22250.1">
    <property type="protein sequence ID" value="OMERI05G22250.1"/>
    <property type="gene ID" value="OMERI05G22250"/>
</dbReference>
<dbReference type="Proteomes" id="UP000008021">
    <property type="component" value="Chromosome 5"/>
</dbReference>
<dbReference type="PANTHER" id="PTHR31972">
    <property type="entry name" value="EXPRESSED PROTEIN"/>
    <property type="match status" value="1"/>
</dbReference>
<feature type="compositionally biased region" description="Basic and acidic residues" evidence="1">
    <location>
        <begin position="87"/>
        <end position="96"/>
    </location>
</feature>
<dbReference type="InterPro" id="IPR008586">
    <property type="entry name" value="DUF868_pln"/>
</dbReference>
<feature type="region of interest" description="Disordered" evidence="1">
    <location>
        <begin position="180"/>
        <end position="207"/>
    </location>
</feature>
<keyword evidence="3" id="KW-1185">Reference proteome</keyword>
<name>A0A0E0DUI1_9ORYZ</name>
<evidence type="ECO:0000256" key="1">
    <source>
        <dbReference type="SAM" id="MobiDB-lite"/>
    </source>
</evidence>
<evidence type="ECO:0000313" key="3">
    <source>
        <dbReference type="Proteomes" id="UP000008021"/>
    </source>
</evidence>
<reference evidence="2" key="2">
    <citation type="submission" date="2018-05" db="EMBL/GenBank/DDBJ databases">
        <title>OmerRS3 (Oryza meridionalis Reference Sequence Version 3).</title>
        <authorList>
            <person name="Zhang J."/>
            <person name="Kudrna D."/>
            <person name="Lee S."/>
            <person name="Talag J."/>
            <person name="Welchert J."/>
            <person name="Wing R.A."/>
        </authorList>
    </citation>
    <scope>NUCLEOTIDE SEQUENCE [LARGE SCALE GENOMIC DNA]</scope>
    <source>
        <strain evidence="2">cv. OR44</strain>
    </source>
</reference>
<dbReference type="STRING" id="40149.A0A0E0DUI1"/>
<sequence length="465" mass="49975">MAATADPRAKPPAATSAHHLEPWGQPPPTPAHRLPPPPSVLPVVALPAGGDAAARDRRRSSSNRRGGGGGAAAQVVVGEDPFDGGIEELRPERLPAEADSEPELKAPPPPPLLPLAQPQADGAARPWNLRQRTRRRPAASMSWAAAAVPVPSSSRRRKRAPFSVALTPEEIEEDIYALTGSRPRRRPRKRPRVVQRQLDNGTPAIQTQTHSDAVPWVVADGGHRRRVPSAGRVAAACSGTAAAAAAARQSAVTLVYRAEISGHSRLVTVTWCRNLLTHGLSVSIEGSAGNGKDKIGREYGEAAVAATDGGGGGGGGKSCSACKVEMQPWHFWRKYGAKQFQVDGNAIDVVWDLRSARFSDEPEPLSDYYVAVVAGEEVVLLLGNLKKDAFRRTGSRPSLQDAVLVCKKEHVYWDAHDWLFGTGMRHALFIFKPEPPSPSPPGASSEFSTDEYSDFCLFLYAWKVE</sequence>
<dbReference type="Gramene" id="OMERI05G22250.1">
    <property type="protein sequence ID" value="OMERI05G22250.1"/>
    <property type="gene ID" value="OMERI05G22250"/>
</dbReference>
<organism evidence="2">
    <name type="scientific">Oryza meridionalis</name>
    <dbReference type="NCBI Taxonomy" id="40149"/>
    <lineage>
        <taxon>Eukaryota</taxon>
        <taxon>Viridiplantae</taxon>
        <taxon>Streptophyta</taxon>
        <taxon>Embryophyta</taxon>
        <taxon>Tracheophyta</taxon>
        <taxon>Spermatophyta</taxon>
        <taxon>Magnoliopsida</taxon>
        <taxon>Liliopsida</taxon>
        <taxon>Poales</taxon>
        <taxon>Poaceae</taxon>
        <taxon>BOP clade</taxon>
        <taxon>Oryzoideae</taxon>
        <taxon>Oryzeae</taxon>
        <taxon>Oryzinae</taxon>
        <taxon>Oryza</taxon>
    </lineage>
</organism>
<evidence type="ECO:0000313" key="2">
    <source>
        <dbReference type="EnsemblPlants" id="OMERI05G22250.1"/>
    </source>
</evidence>
<dbReference type="AlphaFoldDB" id="A0A0E0DUI1"/>
<dbReference type="HOGENOM" id="CLU_647916_0_0_1"/>
<proteinExistence type="predicted"/>
<feature type="compositionally biased region" description="Pro residues" evidence="1">
    <location>
        <begin position="24"/>
        <end position="40"/>
    </location>
</feature>
<feature type="region of interest" description="Disordered" evidence="1">
    <location>
        <begin position="1"/>
        <end position="123"/>
    </location>
</feature>
<protein>
    <submittedName>
        <fullName evidence="2">Uncharacterized protein</fullName>
    </submittedName>
</protein>
<reference evidence="2" key="1">
    <citation type="submission" date="2015-04" db="UniProtKB">
        <authorList>
            <consortium name="EnsemblPlants"/>
        </authorList>
    </citation>
    <scope>IDENTIFICATION</scope>
</reference>
<dbReference type="Pfam" id="PF07797">
    <property type="entry name" value="DUF1639"/>
    <property type="match status" value="1"/>
</dbReference>
<accession>A0A0E0DUI1</accession>
<dbReference type="Pfam" id="PF05910">
    <property type="entry name" value="DUF868"/>
    <property type="match status" value="1"/>
</dbReference>
<dbReference type="InterPro" id="IPR012438">
    <property type="entry name" value="DUF1639"/>
</dbReference>